<dbReference type="Pfam" id="PF00957">
    <property type="entry name" value="Synaptobrevin"/>
    <property type="match status" value="2"/>
</dbReference>
<evidence type="ECO:0000256" key="4">
    <source>
        <dbReference type="ARBA" id="ARBA00023139"/>
    </source>
</evidence>
<keyword evidence="5" id="KW-0449">Lipoprotein</keyword>
<comment type="caution">
    <text evidence="11">The sequence shown here is derived from an EMBL/GenBank/DDBJ whole genome shotgun (WGS) entry which is preliminary data.</text>
</comment>
<evidence type="ECO:0000256" key="2">
    <source>
        <dbReference type="ARBA" id="ARBA00022481"/>
    </source>
</evidence>
<keyword evidence="12" id="KW-1185">Reference proteome</keyword>
<feature type="domain" description="V-SNARE coiled-coil homology" evidence="10">
    <location>
        <begin position="139"/>
        <end position="202"/>
    </location>
</feature>
<keyword evidence="4" id="KW-0564">Palmitate</keyword>
<dbReference type="Pfam" id="PF13774">
    <property type="entry name" value="Longin"/>
    <property type="match status" value="2"/>
</dbReference>
<protein>
    <submittedName>
        <fullName evidence="11">Uncharacterized protein</fullName>
    </submittedName>
</protein>
<dbReference type="Proteomes" id="UP001146120">
    <property type="component" value="Unassembled WGS sequence"/>
</dbReference>
<dbReference type="Gene3D" id="1.20.5.110">
    <property type="match status" value="1"/>
</dbReference>
<reference evidence="11" key="1">
    <citation type="submission" date="2022-11" db="EMBL/GenBank/DDBJ databases">
        <authorList>
            <person name="Morgan W.R."/>
            <person name="Tartar A."/>
        </authorList>
    </citation>
    <scope>NUCLEOTIDE SEQUENCE</scope>
    <source>
        <strain evidence="11">ARSEF 373</strain>
    </source>
</reference>
<dbReference type="InterPro" id="IPR042855">
    <property type="entry name" value="V_SNARE_CC"/>
</dbReference>
<evidence type="ECO:0000256" key="8">
    <source>
        <dbReference type="PROSITE-ProRule" id="PRU00290"/>
    </source>
</evidence>
<evidence type="ECO:0000313" key="12">
    <source>
        <dbReference type="Proteomes" id="UP001146120"/>
    </source>
</evidence>
<organism evidence="11 12">
    <name type="scientific">Lagenidium giganteum</name>
    <dbReference type="NCBI Taxonomy" id="4803"/>
    <lineage>
        <taxon>Eukaryota</taxon>
        <taxon>Sar</taxon>
        <taxon>Stramenopiles</taxon>
        <taxon>Oomycota</taxon>
        <taxon>Peronosporomycetes</taxon>
        <taxon>Pythiales</taxon>
        <taxon>Pythiaceae</taxon>
    </lineage>
</organism>
<feature type="domain" description="V-SNARE coiled-coil homology" evidence="10">
    <location>
        <begin position="315"/>
        <end position="375"/>
    </location>
</feature>
<sequence length="375" mass="42490">MKIVAIELLRNNGSGDEPTLLCAEFELSSYGYFQRQTAREVITVFSHIFIKRTGLGVRQSVKHEGYNCHVHVRRDGLAGIIVADEEYPARVAFTVLAKLLDDYLDQHRDSWMQQRGPPQAWPPLTAALVEYQDPAKADKISAIQRDLDETTEALRQTIDSVLERGEKLDELVLKSEHMSTQSRILRQDAASGDPVILSASYEVSSFGYFQRSGVREMINFFSRTFIKRTEPGLRQSIKHEEYTCHVHVRRDGLAGIVVADEEYPPRVAFALLNKLLEDYEKETKGSWKTQGGQPQEWAPMTKALQEYQDPSKADKIAAIQKELDETTAVLSKTIDNVLERGERLDDLVSKSQDLSSQSKVFYKQAKKTNSCCVVM</sequence>
<dbReference type="SMART" id="SM01270">
    <property type="entry name" value="Longin"/>
    <property type="match status" value="2"/>
</dbReference>
<dbReference type="InterPro" id="IPR010908">
    <property type="entry name" value="Longin_dom"/>
</dbReference>
<feature type="domain" description="Longin" evidence="9">
    <location>
        <begin position="183"/>
        <end position="282"/>
    </location>
</feature>
<keyword evidence="8" id="KW-0175">Coiled coil</keyword>
<dbReference type="Gene3D" id="3.30.450.50">
    <property type="entry name" value="Longin domain"/>
    <property type="match status" value="2"/>
</dbReference>
<evidence type="ECO:0000259" key="10">
    <source>
        <dbReference type="PROSITE" id="PS50892"/>
    </source>
</evidence>
<dbReference type="PROSITE" id="PS50892">
    <property type="entry name" value="V_SNARE"/>
    <property type="match status" value="2"/>
</dbReference>
<dbReference type="PANTHER" id="PTHR45806">
    <property type="entry name" value="SYNAPTOBREVIN HOMOLOG YKT6"/>
    <property type="match status" value="1"/>
</dbReference>
<evidence type="ECO:0000256" key="7">
    <source>
        <dbReference type="ARBA" id="ARBA00046278"/>
    </source>
</evidence>
<dbReference type="SUPFAM" id="SSF64356">
    <property type="entry name" value="SNARE-like"/>
    <property type="match status" value="2"/>
</dbReference>
<dbReference type="CDD" id="cd14824">
    <property type="entry name" value="Longin"/>
    <property type="match status" value="2"/>
</dbReference>
<dbReference type="SUPFAM" id="SSF58038">
    <property type="entry name" value="SNARE fusion complex"/>
    <property type="match status" value="2"/>
</dbReference>
<keyword evidence="2" id="KW-0488">Methylation</keyword>
<proteinExistence type="inferred from homology"/>
<accession>A0AAV2YRE6</accession>
<reference evidence="11" key="2">
    <citation type="journal article" date="2023" name="Microbiol Resour">
        <title>Decontamination and Annotation of the Draft Genome Sequence of the Oomycete Lagenidium giganteum ARSEF 373.</title>
        <authorList>
            <person name="Morgan W.R."/>
            <person name="Tartar A."/>
        </authorList>
    </citation>
    <scope>NUCLEOTIDE SEQUENCE</scope>
    <source>
        <strain evidence="11">ARSEF 373</strain>
    </source>
</reference>
<gene>
    <name evidence="11" type="ORF">N0F65_003454</name>
</gene>
<dbReference type="InterPro" id="IPR011012">
    <property type="entry name" value="Longin-like_dom_sf"/>
</dbReference>
<keyword evidence="3" id="KW-0472">Membrane</keyword>
<dbReference type="GO" id="GO:0006888">
    <property type="term" value="P:endoplasmic reticulum to Golgi vesicle-mediated transport"/>
    <property type="evidence" value="ECO:0007669"/>
    <property type="project" value="TreeGrafter"/>
</dbReference>
<dbReference type="EMBL" id="DAKRPA010000213">
    <property type="protein sequence ID" value="DAZ95219.1"/>
    <property type="molecule type" value="Genomic_DNA"/>
</dbReference>
<evidence type="ECO:0000256" key="5">
    <source>
        <dbReference type="ARBA" id="ARBA00023288"/>
    </source>
</evidence>
<evidence type="ECO:0000259" key="9">
    <source>
        <dbReference type="PROSITE" id="PS50859"/>
    </source>
</evidence>
<name>A0AAV2YRE6_9STRA</name>
<keyword evidence="6" id="KW-0636">Prenylation</keyword>
<dbReference type="AlphaFoldDB" id="A0AAV2YRE6"/>
<comment type="subcellular location">
    <subcellularLocation>
        <location evidence="7">Endomembrane system</location>
        <topology evidence="7">Lipid-anchor</topology>
        <orientation evidence="7">Cytoplasmic side</orientation>
    </subcellularLocation>
</comment>
<feature type="domain" description="Longin" evidence="9">
    <location>
        <begin position="7"/>
        <end position="107"/>
    </location>
</feature>
<evidence type="ECO:0000256" key="3">
    <source>
        <dbReference type="ARBA" id="ARBA00023136"/>
    </source>
</evidence>
<dbReference type="PROSITE" id="PS50859">
    <property type="entry name" value="LONGIN"/>
    <property type="match status" value="2"/>
</dbReference>
<dbReference type="GO" id="GO:0005794">
    <property type="term" value="C:Golgi apparatus"/>
    <property type="evidence" value="ECO:0007669"/>
    <property type="project" value="TreeGrafter"/>
</dbReference>
<evidence type="ECO:0000313" key="11">
    <source>
        <dbReference type="EMBL" id="DAZ95219.1"/>
    </source>
</evidence>
<dbReference type="GO" id="GO:0005484">
    <property type="term" value="F:SNAP receptor activity"/>
    <property type="evidence" value="ECO:0007669"/>
    <property type="project" value="TreeGrafter"/>
</dbReference>
<dbReference type="PANTHER" id="PTHR45806:SF1">
    <property type="entry name" value="SYNAPTOBREVIN HOMOLOG YKT6"/>
    <property type="match status" value="1"/>
</dbReference>
<evidence type="ECO:0000256" key="6">
    <source>
        <dbReference type="ARBA" id="ARBA00023289"/>
    </source>
</evidence>
<evidence type="ECO:0000256" key="1">
    <source>
        <dbReference type="ARBA" id="ARBA00008025"/>
    </source>
</evidence>
<comment type="similarity">
    <text evidence="1">Belongs to the synaptobrevin family.</text>
</comment>